<proteinExistence type="predicted"/>
<dbReference type="OMA" id="KTEQWRN"/>
<dbReference type="OrthoDB" id="8015427at2759"/>
<evidence type="ECO:0000313" key="1">
    <source>
        <dbReference type="EMBL" id="KNC28447.1"/>
    </source>
</evidence>
<sequence length="100" mass="11792">MSANTNVKIKRKREKLNNKRWTDAEIKQLLEYLQERQGFEKPTAQIFYRKFLQVTELDASWDIVRWKVKNLKSNYNKAETWRKSTGAGLLEADEGVSSIN</sequence>
<evidence type="ECO:0000313" key="2">
    <source>
        <dbReference type="Proteomes" id="UP000037069"/>
    </source>
</evidence>
<protein>
    <recommendedName>
        <fullName evidence="3">Myb/SANT-like domain-containing protein</fullName>
    </recommendedName>
</protein>
<accession>A0A0L0C889</accession>
<gene>
    <name evidence="1" type="ORF">FF38_03737</name>
</gene>
<name>A0A0L0C889_LUCCU</name>
<evidence type="ECO:0008006" key="3">
    <source>
        <dbReference type="Google" id="ProtNLM"/>
    </source>
</evidence>
<comment type="caution">
    <text evidence="1">The sequence shown here is derived from an EMBL/GenBank/DDBJ whole genome shotgun (WGS) entry which is preliminary data.</text>
</comment>
<dbReference type="AlphaFoldDB" id="A0A0L0C889"/>
<dbReference type="Proteomes" id="UP000037069">
    <property type="component" value="Unassembled WGS sequence"/>
</dbReference>
<organism evidence="1 2">
    <name type="scientific">Lucilia cuprina</name>
    <name type="common">Green bottle fly</name>
    <name type="synonym">Australian sheep blowfly</name>
    <dbReference type="NCBI Taxonomy" id="7375"/>
    <lineage>
        <taxon>Eukaryota</taxon>
        <taxon>Metazoa</taxon>
        <taxon>Ecdysozoa</taxon>
        <taxon>Arthropoda</taxon>
        <taxon>Hexapoda</taxon>
        <taxon>Insecta</taxon>
        <taxon>Pterygota</taxon>
        <taxon>Neoptera</taxon>
        <taxon>Endopterygota</taxon>
        <taxon>Diptera</taxon>
        <taxon>Brachycera</taxon>
        <taxon>Muscomorpha</taxon>
        <taxon>Oestroidea</taxon>
        <taxon>Calliphoridae</taxon>
        <taxon>Luciliinae</taxon>
        <taxon>Lucilia</taxon>
    </lineage>
</organism>
<dbReference type="EMBL" id="JRES01000771">
    <property type="protein sequence ID" value="KNC28447.1"/>
    <property type="molecule type" value="Genomic_DNA"/>
</dbReference>
<keyword evidence="2" id="KW-1185">Reference proteome</keyword>
<reference evidence="1 2" key="1">
    <citation type="journal article" date="2015" name="Nat. Commun.">
        <title>Lucilia cuprina genome unlocks parasitic fly biology to underpin future interventions.</title>
        <authorList>
            <person name="Anstead C.A."/>
            <person name="Korhonen P.K."/>
            <person name="Young N.D."/>
            <person name="Hall R.S."/>
            <person name="Jex A.R."/>
            <person name="Murali S.C."/>
            <person name="Hughes D.S."/>
            <person name="Lee S.F."/>
            <person name="Perry T."/>
            <person name="Stroehlein A.J."/>
            <person name="Ansell B.R."/>
            <person name="Breugelmans B."/>
            <person name="Hofmann A."/>
            <person name="Qu J."/>
            <person name="Dugan S."/>
            <person name="Lee S.L."/>
            <person name="Chao H."/>
            <person name="Dinh H."/>
            <person name="Han Y."/>
            <person name="Doddapaneni H.V."/>
            <person name="Worley K.C."/>
            <person name="Muzny D.M."/>
            <person name="Ioannidis P."/>
            <person name="Waterhouse R.M."/>
            <person name="Zdobnov E.M."/>
            <person name="James P.J."/>
            <person name="Bagnall N.H."/>
            <person name="Kotze A.C."/>
            <person name="Gibbs R.A."/>
            <person name="Richards S."/>
            <person name="Batterham P."/>
            <person name="Gasser R.B."/>
        </authorList>
    </citation>
    <scope>NUCLEOTIDE SEQUENCE [LARGE SCALE GENOMIC DNA]</scope>
    <source>
        <strain evidence="1 2">LS</strain>
        <tissue evidence="1">Full body</tissue>
    </source>
</reference>